<organism evidence="1 2">
    <name type="scientific">Cyclobacterium amurskyense</name>
    <dbReference type="NCBI Taxonomy" id="320787"/>
    <lineage>
        <taxon>Bacteria</taxon>
        <taxon>Pseudomonadati</taxon>
        <taxon>Bacteroidota</taxon>
        <taxon>Cytophagia</taxon>
        <taxon>Cytophagales</taxon>
        <taxon>Cyclobacteriaceae</taxon>
        <taxon>Cyclobacterium</taxon>
    </lineage>
</organism>
<dbReference type="AlphaFoldDB" id="A0A0H4P8S0"/>
<dbReference type="RefSeq" id="WP_048641285.1">
    <property type="nucleotide sequence ID" value="NZ_CP012040.1"/>
</dbReference>
<keyword evidence="2" id="KW-1185">Reference proteome</keyword>
<reference evidence="1 2" key="1">
    <citation type="submission" date="2015-07" db="EMBL/GenBank/DDBJ databases">
        <authorList>
            <person name="Kim K.M."/>
        </authorList>
    </citation>
    <scope>NUCLEOTIDE SEQUENCE [LARGE SCALE GENOMIC DNA]</scope>
    <source>
        <strain evidence="1 2">KCTC 12363</strain>
    </source>
</reference>
<evidence type="ECO:0000313" key="1">
    <source>
        <dbReference type="EMBL" id="AKP50881.1"/>
    </source>
</evidence>
<dbReference type="EMBL" id="CP012040">
    <property type="protein sequence ID" value="AKP50881.1"/>
    <property type="molecule type" value="Genomic_DNA"/>
</dbReference>
<dbReference type="PATRIC" id="fig|320787.5.peg.1590"/>
<gene>
    <name evidence="1" type="ORF">CA2015_1442</name>
</gene>
<accession>A0A0H4P8S0</accession>
<dbReference type="Proteomes" id="UP000036520">
    <property type="component" value="Chromosome"/>
</dbReference>
<dbReference type="OrthoDB" id="2086922at2"/>
<name>A0A0H4P8S0_9BACT</name>
<evidence type="ECO:0000313" key="2">
    <source>
        <dbReference type="Proteomes" id="UP000036520"/>
    </source>
</evidence>
<dbReference type="InterPro" id="IPR029063">
    <property type="entry name" value="SAM-dependent_MTases_sf"/>
</dbReference>
<proteinExistence type="predicted"/>
<sequence>MPLPKLYKKHHVDKEHTSIGLFEALDKKYTIKKVFYPGSHVHITPSLIFREVIYADSFKGTDKFFKDKETAAFIEQNRKYTAPPVFRFYQQDYNTPFEELGKEFDLVISQYAGFVGQAVKAYLKKGGLLVCNNSHGDASMASLDPDFELVAVYRRYADNKFSISEKNLEDYLIPKQGALPSREQLLKTMRGIAYTKSPSGYIFKKINE</sequence>
<dbReference type="SUPFAM" id="SSF53335">
    <property type="entry name" value="S-adenosyl-L-methionine-dependent methyltransferases"/>
    <property type="match status" value="1"/>
</dbReference>
<protein>
    <submittedName>
        <fullName evidence="1">Uncharacterized protein</fullName>
    </submittedName>
</protein>
<dbReference type="KEGG" id="camu:CA2015_1442"/>